<dbReference type="EMBL" id="VNIA01000001">
    <property type="protein sequence ID" value="TYP99559.1"/>
    <property type="molecule type" value="Genomic_DNA"/>
</dbReference>
<keyword evidence="4" id="KW-0472">Membrane</keyword>
<keyword evidence="4" id="KW-0812">Transmembrane</keyword>
<dbReference type="Proteomes" id="UP000323136">
    <property type="component" value="Unassembled WGS sequence"/>
</dbReference>
<feature type="transmembrane region" description="Helical" evidence="4">
    <location>
        <begin position="126"/>
        <end position="146"/>
    </location>
</feature>
<protein>
    <submittedName>
        <fullName evidence="6">Tetratricopeptide repeat protein</fullName>
    </submittedName>
</protein>
<dbReference type="AlphaFoldDB" id="A0A5S5DY84"/>
<feature type="chain" id="PRO_5024435892" evidence="5">
    <location>
        <begin position="18"/>
        <end position="249"/>
    </location>
</feature>
<dbReference type="OrthoDB" id="9776208at2"/>
<dbReference type="PANTHER" id="PTHR44943">
    <property type="entry name" value="CELLULOSE SYNTHASE OPERON PROTEIN C"/>
    <property type="match status" value="1"/>
</dbReference>
<organism evidence="6 7">
    <name type="scientific">Tenacibaculum adriaticum</name>
    <dbReference type="NCBI Taxonomy" id="413713"/>
    <lineage>
        <taxon>Bacteria</taxon>
        <taxon>Pseudomonadati</taxon>
        <taxon>Bacteroidota</taxon>
        <taxon>Flavobacteriia</taxon>
        <taxon>Flavobacteriales</taxon>
        <taxon>Flavobacteriaceae</taxon>
        <taxon>Tenacibaculum</taxon>
    </lineage>
</organism>
<comment type="caution">
    <text evidence="6">The sequence shown here is derived from an EMBL/GenBank/DDBJ whole genome shotgun (WGS) entry which is preliminary data.</text>
</comment>
<reference evidence="6 7" key="1">
    <citation type="submission" date="2019-07" db="EMBL/GenBank/DDBJ databases">
        <title>Genomic Encyclopedia of Type Strains, Phase IV (KMG-IV): sequencing the most valuable type-strain genomes for metagenomic binning, comparative biology and taxonomic classification.</title>
        <authorList>
            <person name="Goeker M."/>
        </authorList>
    </citation>
    <scope>NUCLEOTIDE SEQUENCE [LARGE SCALE GENOMIC DNA]</scope>
    <source>
        <strain evidence="6 7">DSM 18961</strain>
    </source>
</reference>
<evidence type="ECO:0000256" key="3">
    <source>
        <dbReference type="PROSITE-ProRule" id="PRU00339"/>
    </source>
</evidence>
<evidence type="ECO:0000256" key="4">
    <source>
        <dbReference type="SAM" id="Phobius"/>
    </source>
</evidence>
<feature type="transmembrane region" description="Helical" evidence="4">
    <location>
        <begin position="158"/>
        <end position="178"/>
    </location>
</feature>
<accession>A0A5S5DY84</accession>
<dbReference type="SUPFAM" id="SSF48452">
    <property type="entry name" value="TPR-like"/>
    <property type="match status" value="1"/>
</dbReference>
<dbReference type="SMART" id="SM00028">
    <property type="entry name" value="TPR"/>
    <property type="match status" value="2"/>
</dbReference>
<sequence>MKKLFLLFLLISNIASAQNTDELFTSANNLYKEGKYQEAIELYHQIETKNLVSSELYYNLGNCYYKLNKVAPTIYNYEKALRLNPLNEDAQNNLIFAKRLTLDRIEELPKSVFQKFNERYLQKLTYNNWGIISIILSLLGSILFLLFHFTNISSKKRFFFITSILSFLFSITSFSLAYNQYSNSNKIVEAIIFPEEVTVKNEPTNNADEAFLLHEGTKVFVLDNVDNWKKIRLSDGKIGWLLAKNLKEL</sequence>
<dbReference type="Pfam" id="PF00515">
    <property type="entry name" value="TPR_1"/>
    <property type="match status" value="1"/>
</dbReference>
<dbReference type="Gene3D" id="2.30.30.40">
    <property type="entry name" value="SH3 Domains"/>
    <property type="match status" value="1"/>
</dbReference>
<feature type="signal peptide" evidence="5">
    <location>
        <begin position="1"/>
        <end position="17"/>
    </location>
</feature>
<keyword evidence="5" id="KW-0732">Signal</keyword>
<dbReference type="PANTHER" id="PTHR44943:SF8">
    <property type="entry name" value="TPR REPEAT-CONTAINING PROTEIN MJ0263"/>
    <property type="match status" value="1"/>
</dbReference>
<dbReference type="PROSITE" id="PS50293">
    <property type="entry name" value="TPR_REGION"/>
    <property type="match status" value="1"/>
</dbReference>
<evidence type="ECO:0000313" key="6">
    <source>
        <dbReference type="EMBL" id="TYP99559.1"/>
    </source>
</evidence>
<gene>
    <name evidence="6" type="ORF">C7447_101159</name>
</gene>
<proteinExistence type="predicted"/>
<keyword evidence="4" id="KW-1133">Transmembrane helix</keyword>
<dbReference type="InterPro" id="IPR051685">
    <property type="entry name" value="Ycf3/AcsC/BcsC/TPR_MFPF"/>
</dbReference>
<dbReference type="InterPro" id="IPR011990">
    <property type="entry name" value="TPR-like_helical_dom_sf"/>
</dbReference>
<evidence type="ECO:0000256" key="1">
    <source>
        <dbReference type="ARBA" id="ARBA00022737"/>
    </source>
</evidence>
<keyword evidence="1" id="KW-0677">Repeat</keyword>
<evidence type="ECO:0000256" key="5">
    <source>
        <dbReference type="SAM" id="SignalP"/>
    </source>
</evidence>
<keyword evidence="2 3" id="KW-0802">TPR repeat</keyword>
<evidence type="ECO:0000313" key="7">
    <source>
        <dbReference type="Proteomes" id="UP000323136"/>
    </source>
</evidence>
<feature type="repeat" description="TPR" evidence="3">
    <location>
        <begin position="54"/>
        <end position="87"/>
    </location>
</feature>
<dbReference type="InterPro" id="IPR019734">
    <property type="entry name" value="TPR_rpt"/>
</dbReference>
<name>A0A5S5DY84_9FLAO</name>
<keyword evidence="7" id="KW-1185">Reference proteome</keyword>
<dbReference type="PROSITE" id="PS50005">
    <property type="entry name" value="TPR"/>
    <property type="match status" value="1"/>
</dbReference>
<dbReference type="Gene3D" id="1.25.40.10">
    <property type="entry name" value="Tetratricopeptide repeat domain"/>
    <property type="match status" value="1"/>
</dbReference>
<dbReference type="RefSeq" id="WP_148868274.1">
    <property type="nucleotide sequence ID" value="NZ_VNIA01000001.1"/>
</dbReference>
<evidence type="ECO:0000256" key="2">
    <source>
        <dbReference type="ARBA" id="ARBA00022803"/>
    </source>
</evidence>